<protein>
    <submittedName>
        <fullName evidence="2">Os04g0225034 protein</fullName>
    </submittedName>
</protein>
<proteinExistence type="predicted"/>
<evidence type="ECO:0000313" key="3">
    <source>
        <dbReference type="Proteomes" id="UP000059680"/>
    </source>
</evidence>
<feature type="region of interest" description="Disordered" evidence="1">
    <location>
        <begin position="73"/>
        <end position="110"/>
    </location>
</feature>
<dbReference type="Proteomes" id="UP000059680">
    <property type="component" value="Chromosome 4"/>
</dbReference>
<dbReference type="PaxDb" id="39947-A0A0P0W7Z4"/>
<dbReference type="AlphaFoldDB" id="A0A0P0W7Z4"/>
<reference evidence="2 3" key="2">
    <citation type="journal article" date="2013" name="Plant Cell Physiol.">
        <title>Rice Annotation Project Database (RAP-DB): an integrative and interactive database for rice genomics.</title>
        <authorList>
            <person name="Sakai H."/>
            <person name="Lee S.S."/>
            <person name="Tanaka T."/>
            <person name="Numa H."/>
            <person name="Kim J."/>
            <person name="Kawahara Y."/>
            <person name="Wakimoto H."/>
            <person name="Yang C.C."/>
            <person name="Iwamoto M."/>
            <person name="Abe T."/>
            <person name="Yamada Y."/>
            <person name="Muto A."/>
            <person name="Inokuchi H."/>
            <person name="Ikemura T."/>
            <person name="Matsumoto T."/>
            <person name="Sasaki T."/>
            <person name="Itoh T."/>
        </authorList>
    </citation>
    <scope>NUCLEOTIDE SEQUENCE [LARGE SCALE GENOMIC DNA]</scope>
    <source>
        <strain evidence="3">cv. Nipponbare</strain>
    </source>
</reference>
<sequence>MGQRGGAVAAASYPREQEATTSSVVSFARDAAGRIPLASPPSASAWRGPASLPHLMRCMPGAFGLEKADISSTRISSGHRAWPTHPPTKGNGREDTGGWIERRRMKSLPL</sequence>
<dbReference type="EMBL" id="AP014960">
    <property type="protein sequence ID" value="BAS88196.1"/>
    <property type="molecule type" value="Genomic_DNA"/>
</dbReference>
<reference evidence="3" key="1">
    <citation type="journal article" date="2005" name="Nature">
        <title>The map-based sequence of the rice genome.</title>
        <authorList>
            <consortium name="International rice genome sequencing project (IRGSP)"/>
            <person name="Matsumoto T."/>
            <person name="Wu J."/>
            <person name="Kanamori H."/>
            <person name="Katayose Y."/>
            <person name="Fujisawa M."/>
            <person name="Namiki N."/>
            <person name="Mizuno H."/>
            <person name="Yamamoto K."/>
            <person name="Antonio B.A."/>
            <person name="Baba T."/>
            <person name="Sakata K."/>
            <person name="Nagamura Y."/>
            <person name="Aoki H."/>
            <person name="Arikawa K."/>
            <person name="Arita K."/>
            <person name="Bito T."/>
            <person name="Chiden Y."/>
            <person name="Fujitsuka N."/>
            <person name="Fukunaka R."/>
            <person name="Hamada M."/>
            <person name="Harada C."/>
            <person name="Hayashi A."/>
            <person name="Hijishita S."/>
            <person name="Honda M."/>
            <person name="Hosokawa S."/>
            <person name="Ichikawa Y."/>
            <person name="Idonuma A."/>
            <person name="Iijima M."/>
            <person name="Ikeda M."/>
            <person name="Ikeno M."/>
            <person name="Ito K."/>
            <person name="Ito S."/>
            <person name="Ito T."/>
            <person name="Ito Y."/>
            <person name="Ito Y."/>
            <person name="Iwabuchi A."/>
            <person name="Kamiya K."/>
            <person name="Karasawa W."/>
            <person name="Kurita K."/>
            <person name="Katagiri S."/>
            <person name="Kikuta A."/>
            <person name="Kobayashi H."/>
            <person name="Kobayashi N."/>
            <person name="Machita K."/>
            <person name="Maehara T."/>
            <person name="Masukawa M."/>
            <person name="Mizubayashi T."/>
            <person name="Mukai Y."/>
            <person name="Nagasaki H."/>
            <person name="Nagata Y."/>
            <person name="Naito S."/>
            <person name="Nakashima M."/>
            <person name="Nakama Y."/>
            <person name="Nakamichi Y."/>
            <person name="Nakamura M."/>
            <person name="Meguro A."/>
            <person name="Negishi M."/>
            <person name="Ohta I."/>
            <person name="Ohta T."/>
            <person name="Okamoto M."/>
            <person name="Ono N."/>
            <person name="Saji S."/>
            <person name="Sakaguchi M."/>
            <person name="Sakai K."/>
            <person name="Shibata M."/>
            <person name="Shimokawa T."/>
            <person name="Song J."/>
            <person name="Takazaki Y."/>
            <person name="Terasawa K."/>
            <person name="Tsugane M."/>
            <person name="Tsuji K."/>
            <person name="Ueda S."/>
            <person name="Waki K."/>
            <person name="Yamagata H."/>
            <person name="Yamamoto M."/>
            <person name="Yamamoto S."/>
            <person name="Yamane H."/>
            <person name="Yoshiki S."/>
            <person name="Yoshihara R."/>
            <person name="Yukawa K."/>
            <person name="Zhong H."/>
            <person name="Yano M."/>
            <person name="Yuan Q."/>
            <person name="Ouyang S."/>
            <person name="Liu J."/>
            <person name="Jones K.M."/>
            <person name="Gansberger K."/>
            <person name="Moffat K."/>
            <person name="Hill J."/>
            <person name="Bera J."/>
            <person name="Fadrosh D."/>
            <person name="Jin S."/>
            <person name="Johri S."/>
            <person name="Kim M."/>
            <person name="Overton L."/>
            <person name="Reardon M."/>
            <person name="Tsitrin T."/>
            <person name="Vuong H."/>
            <person name="Weaver B."/>
            <person name="Ciecko A."/>
            <person name="Tallon L."/>
            <person name="Jackson J."/>
            <person name="Pai G."/>
            <person name="Aken S.V."/>
            <person name="Utterback T."/>
            <person name="Reidmuller S."/>
            <person name="Feldblyum T."/>
            <person name="Hsiao J."/>
            <person name="Zismann V."/>
            <person name="Iobst S."/>
            <person name="de Vazeille A.R."/>
            <person name="Buell C.R."/>
            <person name="Ying K."/>
            <person name="Li Y."/>
            <person name="Lu T."/>
            <person name="Huang Y."/>
            <person name="Zhao Q."/>
            <person name="Feng Q."/>
            <person name="Zhang L."/>
            <person name="Zhu J."/>
            <person name="Weng Q."/>
            <person name="Mu J."/>
            <person name="Lu Y."/>
            <person name="Fan D."/>
            <person name="Liu Y."/>
            <person name="Guan J."/>
            <person name="Zhang Y."/>
            <person name="Yu S."/>
            <person name="Liu X."/>
            <person name="Zhang Y."/>
            <person name="Hong G."/>
            <person name="Han B."/>
            <person name="Choisne N."/>
            <person name="Demange N."/>
            <person name="Orjeda G."/>
            <person name="Samain S."/>
            <person name="Cattolico L."/>
            <person name="Pelletier E."/>
            <person name="Couloux A."/>
            <person name="Segurens B."/>
            <person name="Wincker P."/>
            <person name="D'Hont A."/>
            <person name="Scarpelli C."/>
            <person name="Weissenbach J."/>
            <person name="Salanoubat M."/>
            <person name="Quetier F."/>
            <person name="Yu Y."/>
            <person name="Kim H.R."/>
            <person name="Rambo T."/>
            <person name="Currie J."/>
            <person name="Collura K."/>
            <person name="Luo M."/>
            <person name="Yang T."/>
            <person name="Ammiraju J.S.S."/>
            <person name="Engler F."/>
            <person name="Soderlund C."/>
            <person name="Wing R.A."/>
            <person name="Palmer L.E."/>
            <person name="de la Bastide M."/>
            <person name="Spiegel L."/>
            <person name="Nascimento L."/>
            <person name="Zutavern T."/>
            <person name="O'Shaughnessy A."/>
            <person name="Dike S."/>
            <person name="Dedhia N."/>
            <person name="Preston R."/>
            <person name="Balija V."/>
            <person name="McCombie W.R."/>
            <person name="Chow T."/>
            <person name="Chen H."/>
            <person name="Chung M."/>
            <person name="Chen C."/>
            <person name="Shaw J."/>
            <person name="Wu H."/>
            <person name="Hsiao K."/>
            <person name="Chao Y."/>
            <person name="Chu M."/>
            <person name="Cheng C."/>
            <person name="Hour A."/>
            <person name="Lee P."/>
            <person name="Lin S."/>
            <person name="Lin Y."/>
            <person name="Liou J."/>
            <person name="Liu S."/>
            <person name="Hsing Y."/>
            <person name="Raghuvanshi S."/>
            <person name="Mohanty A."/>
            <person name="Bharti A.K."/>
            <person name="Gaur A."/>
            <person name="Gupta V."/>
            <person name="Kumar D."/>
            <person name="Ravi V."/>
            <person name="Vij S."/>
            <person name="Kapur A."/>
            <person name="Khurana P."/>
            <person name="Khurana P."/>
            <person name="Khurana J.P."/>
            <person name="Tyagi A.K."/>
            <person name="Gaikwad K."/>
            <person name="Singh A."/>
            <person name="Dalal V."/>
            <person name="Srivastava S."/>
            <person name="Dixit A."/>
            <person name="Pal A.K."/>
            <person name="Ghazi I.A."/>
            <person name="Yadav M."/>
            <person name="Pandit A."/>
            <person name="Bhargava A."/>
            <person name="Sureshbabu K."/>
            <person name="Batra K."/>
            <person name="Sharma T.R."/>
            <person name="Mohapatra T."/>
            <person name="Singh N.K."/>
            <person name="Messing J."/>
            <person name="Nelson A.B."/>
            <person name="Fuks G."/>
            <person name="Kavchok S."/>
            <person name="Keizer G."/>
            <person name="Linton E."/>
            <person name="Llaca V."/>
            <person name="Song R."/>
            <person name="Tanyolac B."/>
            <person name="Young S."/>
            <person name="Ho-Il K."/>
            <person name="Hahn J.H."/>
            <person name="Sangsakoo G."/>
            <person name="Vanavichit A."/>
            <person name="de Mattos Luiz.A.T."/>
            <person name="Zimmer P.D."/>
            <person name="Malone G."/>
            <person name="Dellagostin O."/>
            <person name="de Oliveira A.C."/>
            <person name="Bevan M."/>
            <person name="Bancroft I."/>
            <person name="Minx P."/>
            <person name="Cordum H."/>
            <person name="Wilson R."/>
            <person name="Cheng Z."/>
            <person name="Jin W."/>
            <person name="Jiang J."/>
            <person name="Leong S.A."/>
            <person name="Iwama H."/>
            <person name="Gojobori T."/>
            <person name="Itoh T."/>
            <person name="Niimura Y."/>
            <person name="Fujii Y."/>
            <person name="Habara T."/>
            <person name="Sakai H."/>
            <person name="Sato Y."/>
            <person name="Wilson G."/>
            <person name="Kumar K."/>
            <person name="McCouch S."/>
            <person name="Juretic N."/>
            <person name="Hoen D."/>
            <person name="Wright S."/>
            <person name="Bruskiewich R."/>
            <person name="Bureau T."/>
            <person name="Miyao A."/>
            <person name="Hirochika H."/>
            <person name="Nishikawa T."/>
            <person name="Kadowaki K."/>
            <person name="Sugiura M."/>
            <person name="Burr B."/>
            <person name="Sasaki T."/>
        </authorList>
    </citation>
    <scope>NUCLEOTIDE SEQUENCE [LARGE SCALE GENOMIC DNA]</scope>
    <source>
        <strain evidence="3">cv. Nipponbare</strain>
    </source>
</reference>
<evidence type="ECO:0000313" key="2">
    <source>
        <dbReference type="EMBL" id="BAS88196.1"/>
    </source>
</evidence>
<accession>A0A0P0W7Z4</accession>
<feature type="region of interest" description="Disordered" evidence="1">
    <location>
        <begin position="1"/>
        <end position="21"/>
    </location>
</feature>
<evidence type="ECO:0000256" key="1">
    <source>
        <dbReference type="SAM" id="MobiDB-lite"/>
    </source>
</evidence>
<gene>
    <name evidence="2" type="ordered locus">Os04g0225034</name>
    <name evidence="2" type="ORF">OSNPB_040225034</name>
</gene>
<reference evidence="2 3" key="3">
    <citation type="journal article" date="2013" name="Rice">
        <title>Improvement of the Oryza sativa Nipponbare reference genome using next generation sequence and optical map data.</title>
        <authorList>
            <person name="Kawahara Y."/>
            <person name="de la Bastide M."/>
            <person name="Hamilton J.P."/>
            <person name="Kanamori H."/>
            <person name="McCombie W.R."/>
            <person name="Ouyang S."/>
            <person name="Schwartz D.C."/>
            <person name="Tanaka T."/>
            <person name="Wu J."/>
            <person name="Zhou S."/>
            <person name="Childs K.L."/>
            <person name="Davidson R.M."/>
            <person name="Lin H."/>
            <person name="Quesada-Ocampo L."/>
            <person name="Vaillancourt B."/>
            <person name="Sakai H."/>
            <person name="Lee S.S."/>
            <person name="Kim J."/>
            <person name="Numa H."/>
            <person name="Itoh T."/>
            <person name="Buell C.R."/>
            <person name="Matsumoto T."/>
        </authorList>
    </citation>
    <scope>NUCLEOTIDE SEQUENCE [LARGE SCALE GENOMIC DNA]</scope>
    <source>
        <strain evidence="3">cv. Nipponbare</strain>
    </source>
</reference>
<keyword evidence="3" id="KW-1185">Reference proteome</keyword>
<feature type="compositionally biased region" description="Basic and acidic residues" evidence="1">
    <location>
        <begin position="91"/>
        <end position="102"/>
    </location>
</feature>
<name>A0A0P0W7Z4_ORYSJ</name>
<organism evidence="2 3">
    <name type="scientific">Oryza sativa subsp. japonica</name>
    <name type="common">Rice</name>
    <dbReference type="NCBI Taxonomy" id="39947"/>
    <lineage>
        <taxon>Eukaryota</taxon>
        <taxon>Viridiplantae</taxon>
        <taxon>Streptophyta</taxon>
        <taxon>Embryophyta</taxon>
        <taxon>Tracheophyta</taxon>
        <taxon>Spermatophyta</taxon>
        <taxon>Magnoliopsida</taxon>
        <taxon>Liliopsida</taxon>
        <taxon>Poales</taxon>
        <taxon>Poaceae</taxon>
        <taxon>BOP clade</taxon>
        <taxon>Oryzoideae</taxon>
        <taxon>Oryzeae</taxon>
        <taxon>Oryzinae</taxon>
        <taxon>Oryza</taxon>
        <taxon>Oryza sativa</taxon>
    </lineage>
</organism>
<dbReference type="InParanoid" id="A0A0P0W7Z4"/>